<proteinExistence type="predicted"/>
<dbReference type="Proteomes" id="UP001054837">
    <property type="component" value="Unassembled WGS sequence"/>
</dbReference>
<dbReference type="AlphaFoldDB" id="A0AAV4SG89"/>
<keyword evidence="2" id="KW-1185">Reference proteome</keyword>
<evidence type="ECO:0000313" key="1">
    <source>
        <dbReference type="EMBL" id="GIY33180.1"/>
    </source>
</evidence>
<sequence>MEIAKCEFCKAHVTNFEVHNCVEFGNQHRQSSTTLYQCSSATEPGDCCSIVCVANVRDAATCCVNGVLGINTVKVPQPFLDLVLVTGLKILIEEHSRLVMKNGAEL</sequence>
<gene>
    <name evidence="1" type="ORF">CDAR_244611</name>
</gene>
<evidence type="ECO:0000313" key="2">
    <source>
        <dbReference type="Proteomes" id="UP001054837"/>
    </source>
</evidence>
<organism evidence="1 2">
    <name type="scientific">Caerostris darwini</name>
    <dbReference type="NCBI Taxonomy" id="1538125"/>
    <lineage>
        <taxon>Eukaryota</taxon>
        <taxon>Metazoa</taxon>
        <taxon>Ecdysozoa</taxon>
        <taxon>Arthropoda</taxon>
        <taxon>Chelicerata</taxon>
        <taxon>Arachnida</taxon>
        <taxon>Araneae</taxon>
        <taxon>Araneomorphae</taxon>
        <taxon>Entelegynae</taxon>
        <taxon>Araneoidea</taxon>
        <taxon>Araneidae</taxon>
        <taxon>Caerostris</taxon>
    </lineage>
</organism>
<comment type="caution">
    <text evidence="1">The sequence shown here is derived from an EMBL/GenBank/DDBJ whole genome shotgun (WGS) entry which is preliminary data.</text>
</comment>
<reference evidence="1 2" key="1">
    <citation type="submission" date="2021-06" db="EMBL/GenBank/DDBJ databases">
        <title>Caerostris darwini draft genome.</title>
        <authorList>
            <person name="Kono N."/>
            <person name="Arakawa K."/>
        </authorList>
    </citation>
    <scope>NUCLEOTIDE SEQUENCE [LARGE SCALE GENOMIC DNA]</scope>
</reference>
<protein>
    <submittedName>
        <fullName evidence="1">Uncharacterized protein</fullName>
    </submittedName>
</protein>
<accession>A0AAV4SG89</accession>
<name>A0AAV4SG89_9ARAC</name>
<dbReference type="EMBL" id="BPLQ01007911">
    <property type="protein sequence ID" value="GIY33180.1"/>
    <property type="molecule type" value="Genomic_DNA"/>
</dbReference>